<comment type="caution">
    <text evidence="2">The sequence shown here is derived from an EMBL/GenBank/DDBJ whole genome shotgun (WGS) entry which is preliminary data.</text>
</comment>
<name>A0ABR8FGP2_9NOST</name>
<protein>
    <submittedName>
        <fullName evidence="2">Uncharacterized protein</fullName>
    </submittedName>
</protein>
<dbReference type="RefSeq" id="WP_190713657.1">
    <property type="nucleotide sequence ID" value="NZ_JACJST010000006.1"/>
</dbReference>
<keyword evidence="3" id="KW-1185">Reference proteome</keyword>
<evidence type="ECO:0000256" key="1">
    <source>
        <dbReference type="SAM" id="Phobius"/>
    </source>
</evidence>
<gene>
    <name evidence="2" type="ORF">H6G59_09245</name>
</gene>
<feature type="transmembrane region" description="Helical" evidence="1">
    <location>
        <begin position="30"/>
        <end position="51"/>
    </location>
</feature>
<accession>A0ABR8FGP2</accession>
<dbReference type="Proteomes" id="UP000640531">
    <property type="component" value="Unassembled WGS sequence"/>
</dbReference>
<keyword evidence="1" id="KW-1133">Transmembrane helix</keyword>
<feature type="transmembrane region" description="Helical" evidence="1">
    <location>
        <begin position="98"/>
        <end position="122"/>
    </location>
</feature>
<evidence type="ECO:0000313" key="2">
    <source>
        <dbReference type="EMBL" id="MBD2568089.1"/>
    </source>
</evidence>
<keyword evidence="1" id="KW-0472">Membrane</keyword>
<sequence length="325" mass="35991">MNEWKIIESLPSKIVTQEDCRRKGSWIAPLLLVLPGLVPIWLGIPIIPATIVCQPVGVSSLQCEKKQELLGIPIHSQSYTQPASKPKPSTEFIPGNTLPVLIGVAWVGGLGSLLLLSAWFTVTLTTCTIERATNRISISKKTAIRQRVTTYLTSEVEELMLKLPSSATTIEGFAGAVVKIKVTTLSGKSVLLYSQPYGKLPEVDKLLVSFSQLLNLSYKLVLDLGLEVWKFEAIGKITNHKLGKCLAEYTFKDIAKVETETLEEGKNANNIYRYRVNLVTNDGKRLAISEFISEDLDATNTSYAKIRANQVSDRLRQFINFPAIQ</sequence>
<keyword evidence="1" id="KW-0812">Transmembrane</keyword>
<organism evidence="2 3">
    <name type="scientific">Anabaena lutea FACHB-196</name>
    <dbReference type="NCBI Taxonomy" id="2692881"/>
    <lineage>
        <taxon>Bacteria</taxon>
        <taxon>Bacillati</taxon>
        <taxon>Cyanobacteriota</taxon>
        <taxon>Cyanophyceae</taxon>
        <taxon>Nostocales</taxon>
        <taxon>Nostocaceae</taxon>
        <taxon>Anabaena</taxon>
    </lineage>
</organism>
<dbReference type="EMBL" id="JACJST010000006">
    <property type="protein sequence ID" value="MBD2568089.1"/>
    <property type="molecule type" value="Genomic_DNA"/>
</dbReference>
<proteinExistence type="predicted"/>
<evidence type="ECO:0000313" key="3">
    <source>
        <dbReference type="Proteomes" id="UP000640531"/>
    </source>
</evidence>
<reference evidence="2 3" key="1">
    <citation type="journal article" date="2020" name="ISME J.">
        <title>Comparative genomics reveals insights into cyanobacterial evolution and habitat adaptation.</title>
        <authorList>
            <person name="Chen M.Y."/>
            <person name="Teng W.K."/>
            <person name="Zhao L."/>
            <person name="Hu C.X."/>
            <person name="Zhou Y.K."/>
            <person name="Han B.P."/>
            <person name="Song L.R."/>
            <person name="Shu W.S."/>
        </authorList>
    </citation>
    <scope>NUCLEOTIDE SEQUENCE [LARGE SCALE GENOMIC DNA]</scope>
    <source>
        <strain evidence="2 3">FACHB-196</strain>
    </source>
</reference>